<keyword evidence="2" id="KW-0812">Transmembrane</keyword>
<sequence>MALMTLLCGYITLASKNRGQETADGDGEDIGEKLPGHGKQSTETKPRTLGIVHFRTTLRPTARLAPGSLASSGTTTLPTAWSSHGLLLFWLLFFRFLFLLLHGTATGSRLSSCRTSTSTSPSGTASRSWLWLLLFLILCRFLFGFGFWFRSRLTTLLRSLTRLGTLSRPG</sequence>
<keyword evidence="2" id="KW-1133">Transmembrane helix</keyword>
<dbReference type="EMBL" id="AXCN02001526">
    <property type="status" value="NOT_ANNOTATED_CDS"/>
    <property type="molecule type" value="Genomic_DNA"/>
</dbReference>
<organism evidence="4 5">
    <name type="scientific">Anopheles farauti</name>
    <dbReference type="NCBI Taxonomy" id="69004"/>
    <lineage>
        <taxon>Eukaryota</taxon>
        <taxon>Metazoa</taxon>
        <taxon>Ecdysozoa</taxon>
        <taxon>Arthropoda</taxon>
        <taxon>Hexapoda</taxon>
        <taxon>Insecta</taxon>
        <taxon>Pterygota</taxon>
        <taxon>Neoptera</taxon>
        <taxon>Endopterygota</taxon>
        <taxon>Diptera</taxon>
        <taxon>Nematocera</taxon>
        <taxon>Culicoidea</taxon>
        <taxon>Culicidae</taxon>
        <taxon>Anophelinae</taxon>
        <taxon>Anopheles</taxon>
    </lineage>
</organism>
<feature type="compositionally biased region" description="Basic and acidic residues" evidence="1">
    <location>
        <begin position="30"/>
        <end position="44"/>
    </location>
</feature>
<keyword evidence="5" id="KW-1185">Reference proteome</keyword>
<feature type="region of interest" description="Disordered" evidence="1">
    <location>
        <begin position="19"/>
        <end position="44"/>
    </location>
</feature>
<feature type="signal peptide" evidence="3">
    <location>
        <begin position="1"/>
        <end position="19"/>
    </location>
</feature>
<keyword evidence="2" id="KW-0472">Membrane</keyword>
<keyword evidence="3" id="KW-0732">Signal</keyword>
<proteinExistence type="predicted"/>
<dbReference type="EnsemblMetazoa" id="AFAF016124-RA">
    <property type="protein sequence ID" value="AFAF016124-PA"/>
    <property type="gene ID" value="AFAF016124"/>
</dbReference>
<accession>A0A182QSU0</accession>
<reference evidence="5" key="1">
    <citation type="submission" date="2014-01" db="EMBL/GenBank/DDBJ databases">
        <title>The Genome Sequence of Anopheles farauti FAR1 (V2).</title>
        <authorList>
            <consortium name="The Broad Institute Genomics Platform"/>
            <person name="Neafsey D.E."/>
            <person name="Besansky N."/>
            <person name="Howell P."/>
            <person name="Walton C."/>
            <person name="Young S.K."/>
            <person name="Zeng Q."/>
            <person name="Gargeya S."/>
            <person name="Fitzgerald M."/>
            <person name="Haas B."/>
            <person name="Abouelleil A."/>
            <person name="Allen A.W."/>
            <person name="Alvarado L."/>
            <person name="Arachchi H.M."/>
            <person name="Berlin A.M."/>
            <person name="Chapman S.B."/>
            <person name="Gainer-Dewar J."/>
            <person name="Goldberg J."/>
            <person name="Griggs A."/>
            <person name="Gujja S."/>
            <person name="Hansen M."/>
            <person name="Howarth C."/>
            <person name="Imamovic A."/>
            <person name="Ireland A."/>
            <person name="Larimer J."/>
            <person name="McCowan C."/>
            <person name="Murphy C."/>
            <person name="Pearson M."/>
            <person name="Poon T.W."/>
            <person name="Priest M."/>
            <person name="Roberts A."/>
            <person name="Saif S."/>
            <person name="Shea T."/>
            <person name="Sisk P."/>
            <person name="Sykes S."/>
            <person name="Wortman J."/>
            <person name="Nusbaum C."/>
            <person name="Birren B."/>
        </authorList>
    </citation>
    <scope>NUCLEOTIDE SEQUENCE [LARGE SCALE GENOMIC DNA]</scope>
    <source>
        <strain evidence="5">FAR1</strain>
    </source>
</reference>
<evidence type="ECO:0000313" key="5">
    <source>
        <dbReference type="Proteomes" id="UP000075886"/>
    </source>
</evidence>
<reference evidence="4" key="2">
    <citation type="submission" date="2020-05" db="UniProtKB">
        <authorList>
            <consortium name="EnsemblMetazoa"/>
        </authorList>
    </citation>
    <scope>IDENTIFICATION</scope>
    <source>
        <strain evidence="4">FAR1</strain>
    </source>
</reference>
<dbReference type="Proteomes" id="UP000075886">
    <property type="component" value="Unassembled WGS sequence"/>
</dbReference>
<evidence type="ECO:0000256" key="3">
    <source>
        <dbReference type="SAM" id="SignalP"/>
    </source>
</evidence>
<evidence type="ECO:0000256" key="2">
    <source>
        <dbReference type="SAM" id="Phobius"/>
    </source>
</evidence>
<feature type="transmembrane region" description="Helical" evidence="2">
    <location>
        <begin position="129"/>
        <end position="149"/>
    </location>
</feature>
<dbReference type="AlphaFoldDB" id="A0A182QSU0"/>
<dbReference type="VEuPathDB" id="VectorBase:AFAF016124"/>
<feature type="transmembrane region" description="Helical" evidence="2">
    <location>
        <begin position="87"/>
        <end position="108"/>
    </location>
</feature>
<feature type="chain" id="PRO_5008133251" evidence="3">
    <location>
        <begin position="20"/>
        <end position="170"/>
    </location>
</feature>
<evidence type="ECO:0000313" key="4">
    <source>
        <dbReference type="EnsemblMetazoa" id="AFAF016124-PA"/>
    </source>
</evidence>
<protein>
    <submittedName>
        <fullName evidence="4">Uncharacterized protein</fullName>
    </submittedName>
</protein>
<evidence type="ECO:0000256" key="1">
    <source>
        <dbReference type="SAM" id="MobiDB-lite"/>
    </source>
</evidence>
<name>A0A182QSU0_9DIPT</name>